<evidence type="ECO:0000256" key="1">
    <source>
        <dbReference type="SAM" id="Coils"/>
    </source>
</evidence>
<keyword evidence="4" id="KW-1185">Reference proteome</keyword>
<feature type="coiled-coil region" evidence="1">
    <location>
        <begin position="73"/>
        <end position="173"/>
    </location>
</feature>
<dbReference type="OrthoDB" id="8563966at2"/>
<dbReference type="HOGENOM" id="CLU_130831_0_0_0"/>
<evidence type="ECO:0000313" key="3">
    <source>
        <dbReference type="EMBL" id="AEB11285.1"/>
    </source>
</evidence>
<dbReference type="RefSeq" id="WP_013703338.1">
    <property type="nucleotide sequence ID" value="NC_015387.1"/>
</dbReference>
<evidence type="ECO:0000313" key="4">
    <source>
        <dbReference type="Proteomes" id="UP000007030"/>
    </source>
</evidence>
<dbReference type="KEGG" id="mhd:Marky_0533"/>
<keyword evidence="2" id="KW-0472">Membrane</keyword>
<proteinExistence type="predicted"/>
<dbReference type="EMBL" id="CP002630">
    <property type="protein sequence ID" value="AEB11285.1"/>
    <property type="molecule type" value="Genomic_DNA"/>
</dbReference>
<keyword evidence="2" id="KW-0812">Transmembrane</keyword>
<evidence type="ECO:0000256" key="2">
    <source>
        <dbReference type="SAM" id="Phobius"/>
    </source>
</evidence>
<dbReference type="eggNOG" id="ENOG5031XK1">
    <property type="taxonomic scope" value="Bacteria"/>
</dbReference>
<accession>F2NNR1</accession>
<keyword evidence="2" id="KW-1133">Transmembrane helix</keyword>
<dbReference type="STRING" id="869210.Marky_0533"/>
<gene>
    <name evidence="3" type="ordered locus">Marky_0533</name>
</gene>
<sequence length="206" mass="22781">MNYRTVTVLLILGLLILFAGLNWELFNTPSTLNLLFTQVEAPLGMTLLGVIGGLTLLYLMFAIGVEAAALMEVRRYARELHAARKLLENEEASRFTKLRQYLQEELEALKEEHAKAREHARALAAQLEEALKAEARGLRTEIEQTEAVLGSAIERLEGRLGQAEAQINQVIERTGNTLAAYIGEIEDRVLGGATAPEEEARPDTSP</sequence>
<protein>
    <recommendedName>
        <fullName evidence="5">DNA cytosine methyltransferase</fullName>
    </recommendedName>
</protein>
<keyword evidence="1" id="KW-0175">Coiled coil</keyword>
<evidence type="ECO:0008006" key="5">
    <source>
        <dbReference type="Google" id="ProtNLM"/>
    </source>
</evidence>
<dbReference type="AlphaFoldDB" id="F2NNR1"/>
<dbReference type="Proteomes" id="UP000007030">
    <property type="component" value="Chromosome"/>
</dbReference>
<name>F2NNR1_MARHT</name>
<feature type="transmembrane region" description="Helical" evidence="2">
    <location>
        <begin position="46"/>
        <end position="70"/>
    </location>
</feature>
<organism evidence="3 4">
    <name type="scientific">Marinithermus hydrothermalis (strain DSM 14884 / JCM 11576 / T1)</name>
    <dbReference type="NCBI Taxonomy" id="869210"/>
    <lineage>
        <taxon>Bacteria</taxon>
        <taxon>Thermotogati</taxon>
        <taxon>Deinococcota</taxon>
        <taxon>Deinococci</taxon>
        <taxon>Thermales</taxon>
        <taxon>Thermaceae</taxon>
        <taxon>Marinithermus</taxon>
    </lineage>
</organism>
<reference evidence="3 4" key="1">
    <citation type="journal article" date="2012" name="Stand. Genomic Sci.">
        <title>Complete genome sequence of the aerobic, heterotroph Marinithermus hydrothermalis type strain (T1(T)) from a deep-sea hydrothermal vent chimney.</title>
        <authorList>
            <person name="Copeland A."/>
            <person name="Gu W."/>
            <person name="Yasawong M."/>
            <person name="Lapidus A."/>
            <person name="Lucas S."/>
            <person name="Deshpande S."/>
            <person name="Pagani I."/>
            <person name="Tapia R."/>
            <person name="Cheng J.F."/>
            <person name="Goodwin L.A."/>
            <person name="Pitluck S."/>
            <person name="Liolios K."/>
            <person name="Ivanova N."/>
            <person name="Mavromatis K."/>
            <person name="Mikhailova N."/>
            <person name="Pati A."/>
            <person name="Chen A."/>
            <person name="Palaniappan K."/>
            <person name="Land M."/>
            <person name="Pan C."/>
            <person name="Brambilla E.M."/>
            <person name="Rohde M."/>
            <person name="Tindall B.J."/>
            <person name="Sikorski J."/>
            <person name="Goker M."/>
            <person name="Detter J.C."/>
            <person name="Bristow J."/>
            <person name="Eisen J.A."/>
            <person name="Markowitz V."/>
            <person name="Hugenholtz P."/>
            <person name="Kyrpides N.C."/>
            <person name="Klenk H.P."/>
            <person name="Woyke T."/>
        </authorList>
    </citation>
    <scope>NUCLEOTIDE SEQUENCE [LARGE SCALE GENOMIC DNA]</scope>
    <source>
        <strain evidence="4">DSM 14884 / JCM 11576 / T1</strain>
    </source>
</reference>